<dbReference type="EMBL" id="JENY01000002">
    <property type="protein sequence ID" value="EXL10023.1"/>
    <property type="molecule type" value="Genomic_DNA"/>
</dbReference>
<dbReference type="HOGENOM" id="CLU_2204584_0_0_5"/>
<accession>A0A011UVZ1</accession>
<name>A0A011UVZ1_9HYPH</name>
<dbReference type="AlphaFoldDB" id="A0A011UVZ1"/>
<dbReference type="STRING" id="69279.BG36_07605"/>
<evidence type="ECO:0000256" key="1">
    <source>
        <dbReference type="SAM" id="MobiDB-lite"/>
    </source>
</evidence>
<organism evidence="2 3">
    <name type="scientific">Aquamicrobium defluvii</name>
    <dbReference type="NCBI Taxonomy" id="69279"/>
    <lineage>
        <taxon>Bacteria</taxon>
        <taxon>Pseudomonadati</taxon>
        <taxon>Pseudomonadota</taxon>
        <taxon>Alphaproteobacteria</taxon>
        <taxon>Hyphomicrobiales</taxon>
        <taxon>Phyllobacteriaceae</taxon>
        <taxon>Aquamicrobium</taxon>
    </lineage>
</organism>
<sequence>MSRAASILDRAISPSEAVEILWKRGVEVSERTLKERAREIGAYRQIGRAIFFTPDDLERIMEPPACSPSPSAPRARIGSHGVRSTVSDLNEARAKLQSLRQGKNSRR</sequence>
<dbReference type="Proteomes" id="UP000019849">
    <property type="component" value="Unassembled WGS sequence"/>
</dbReference>
<evidence type="ECO:0000313" key="2">
    <source>
        <dbReference type="EMBL" id="EXL10023.1"/>
    </source>
</evidence>
<gene>
    <name evidence="2" type="ORF">BG36_07605</name>
</gene>
<protein>
    <submittedName>
        <fullName evidence="2">Uncharacterized protein</fullName>
    </submittedName>
</protein>
<comment type="caution">
    <text evidence="2">The sequence shown here is derived from an EMBL/GenBank/DDBJ whole genome shotgun (WGS) entry which is preliminary data.</text>
</comment>
<proteinExistence type="predicted"/>
<reference evidence="2 3" key="1">
    <citation type="submission" date="2014-02" db="EMBL/GenBank/DDBJ databases">
        <title>Aquamicrobium defluvii Genome sequencing.</title>
        <authorList>
            <person name="Wang X."/>
        </authorList>
    </citation>
    <scope>NUCLEOTIDE SEQUENCE [LARGE SCALE GENOMIC DNA]</scope>
    <source>
        <strain evidence="2 3">W13Z1</strain>
    </source>
</reference>
<feature type="region of interest" description="Disordered" evidence="1">
    <location>
        <begin position="61"/>
        <end position="90"/>
    </location>
</feature>
<evidence type="ECO:0000313" key="3">
    <source>
        <dbReference type="Proteomes" id="UP000019849"/>
    </source>
</evidence>